<evidence type="ECO:0000313" key="1">
    <source>
        <dbReference type="EMBL" id="KAG5627592.1"/>
    </source>
</evidence>
<evidence type="ECO:0008006" key="3">
    <source>
        <dbReference type="Google" id="ProtNLM"/>
    </source>
</evidence>
<accession>A0A9J6ASP3</accession>
<dbReference type="OrthoDB" id="1250017at2759"/>
<reference evidence="1 2" key="1">
    <citation type="submission" date="2020-09" db="EMBL/GenBank/DDBJ databases">
        <title>De no assembly of potato wild relative species, Solanum commersonii.</title>
        <authorList>
            <person name="Cho K."/>
        </authorList>
    </citation>
    <scope>NUCLEOTIDE SEQUENCE [LARGE SCALE GENOMIC DNA]</scope>
    <source>
        <strain evidence="1">LZ3.2</strain>
        <tissue evidence="1">Leaf</tissue>
    </source>
</reference>
<keyword evidence="2" id="KW-1185">Reference proteome</keyword>
<sequence>MIKVREEVEHNIWWQAKAGNLSFWFDNWTKLGALYYIEDINNSEEEVDVREFIVDGQWNKLKLASYLSDMEIVQYICEEIRPSAEGGMDKAWWMANSNGKFSVRSAWDILRTRKKQVEVEKQLWVRGLSFKINFSSESLEGSLHEETMQHLFLTAPIAQQIWKFFARWLGIRMNETCLQVVIKTWWAEGANHKMTNIQAEAVAILEAVRYWAKDTHIAKVLEARLRVMVKSLKRRCKLQ</sequence>
<proteinExistence type="predicted"/>
<dbReference type="Proteomes" id="UP000824120">
    <property type="component" value="Chromosome 2"/>
</dbReference>
<comment type="caution">
    <text evidence="1">The sequence shown here is derived from an EMBL/GenBank/DDBJ whole genome shotgun (WGS) entry which is preliminary data.</text>
</comment>
<evidence type="ECO:0000313" key="2">
    <source>
        <dbReference type="Proteomes" id="UP000824120"/>
    </source>
</evidence>
<gene>
    <name evidence="1" type="ORF">H5410_012810</name>
</gene>
<dbReference type="EMBL" id="JACXVP010000002">
    <property type="protein sequence ID" value="KAG5627592.1"/>
    <property type="molecule type" value="Genomic_DNA"/>
</dbReference>
<protein>
    <recommendedName>
        <fullName evidence="3">RNase H family protein</fullName>
    </recommendedName>
</protein>
<organism evidence="1 2">
    <name type="scientific">Solanum commersonii</name>
    <name type="common">Commerson's wild potato</name>
    <name type="synonym">Commerson's nightshade</name>
    <dbReference type="NCBI Taxonomy" id="4109"/>
    <lineage>
        <taxon>Eukaryota</taxon>
        <taxon>Viridiplantae</taxon>
        <taxon>Streptophyta</taxon>
        <taxon>Embryophyta</taxon>
        <taxon>Tracheophyta</taxon>
        <taxon>Spermatophyta</taxon>
        <taxon>Magnoliopsida</taxon>
        <taxon>eudicotyledons</taxon>
        <taxon>Gunneridae</taxon>
        <taxon>Pentapetalae</taxon>
        <taxon>asterids</taxon>
        <taxon>lamiids</taxon>
        <taxon>Solanales</taxon>
        <taxon>Solanaceae</taxon>
        <taxon>Solanoideae</taxon>
        <taxon>Solaneae</taxon>
        <taxon>Solanum</taxon>
    </lineage>
</organism>
<dbReference type="AlphaFoldDB" id="A0A9J6ASP3"/>
<name>A0A9J6ASP3_SOLCO</name>